<dbReference type="EMBL" id="JAUSUQ010000008">
    <property type="protein sequence ID" value="MDQ0339489.1"/>
    <property type="molecule type" value="Genomic_DNA"/>
</dbReference>
<dbReference type="Pfam" id="PF05036">
    <property type="entry name" value="SPOR"/>
    <property type="match status" value="1"/>
</dbReference>
<dbReference type="Gene3D" id="3.30.70.1070">
    <property type="entry name" value="Sporulation related repeat"/>
    <property type="match status" value="1"/>
</dbReference>
<keyword evidence="5" id="KW-1185">Reference proteome</keyword>
<evidence type="ECO:0000256" key="2">
    <source>
        <dbReference type="SAM" id="Phobius"/>
    </source>
</evidence>
<keyword evidence="2" id="KW-0812">Transmembrane</keyword>
<dbReference type="PROSITE" id="PS51724">
    <property type="entry name" value="SPOR"/>
    <property type="match status" value="1"/>
</dbReference>
<organism evidence="4 5">
    <name type="scientific">Caldalkalibacillus uzonensis</name>
    <dbReference type="NCBI Taxonomy" id="353224"/>
    <lineage>
        <taxon>Bacteria</taxon>
        <taxon>Bacillati</taxon>
        <taxon>Bacillota</taxon>
        <taxon>Bacilli</taxon>
        <taxon>Bacillales</taxon>
        <taxon>Bacillaceae</taxon>
        <taxon>Caldalkalibacillus</taxon>
    </lineage>
</organism>
<evidence type="ECO:0000256" key="1">
    <source>
        <dbReference type="SAM" id="MobiDB-lite"/>
    </source>
</evidence>
<proteinExistence type="predicted"/>
<comment type="caution">
    <text evidence="4">The sequence shown here is derived from an EMBL/GenBank/DDBJ whole genome shotgun (WGS) entry which is preliminary data.</text>
</comment>
<dbReference type="InterPro" id="IPR036680">
    <property type="entry name" value="SPOR-like_sf"/>
</dbReference>
<dbReference type="InterPro" id="IPR007730">
    <property type="entry name" value="SPOR-like_dom"/>
</dbReference>
<evidence type="ECO:0000259" key="3">
    <source>
        <dbReference type="PROSITE" id="PS51724"/>
    </source>
</evidence>
<feature type="domain" description="SPOR" evidence="3">
    <location>
        <begin position="180"/>
        <end position="254"/>
    </location>
</feature>
<sequence>MTRKNKLTFLFPPDKDGDHPDIQWETYYTGRTSNMHNDNKKDARAYAGPVRRPSWSREIKNEDAPFLVDLPENKETTRRPSLPPSRYERRSKIKKNKERSRTVLSLPQLKVGSKLALIAASAVALGVMMGMMVFSFFAVEGTDGAQIGSSQAPAAVSQSGAENGVLVMPAGYVQDGRLYLPSRTYYVVQAGAFSEQQAAQKVKEQVQNQGLAGLVPPGEAPFRLYMGLGLARDDAERLGAYLEEQGIEVYIHVHETREVQADIGNLEESFAPLPAYLARGEQLLGELTRTTAALLEQSDAELTEEKWQALQEQHRLFLNEGRELLSGLSGETAQAGEQLMRTLSAAVTALEAYRKQSHSSYLWQAQQAGLNYLTYYEQLVNQFDS</sequence>
<protein>
    <recommendedName>
        <fullName evidence="3">SPOR domain-containing protein</fullName>
    </recommendedName>
</protein>
<evidence type="ECO:0000313" key="5">
    <source>
        <dbReference type="Proteomes" id="UP001232445"/>
    </source>
</evidence>
<feature type="region of interest" description="Disordered" evidence="1">
    <location>
        <begin position="68"/>
        <end position="99"/>
    </location>
</feature>
<feature type="compositionally biased region" description="Basic residues" evidence="1">
    <location>
        <begin position="89"/>
        <end position="98"/>
    </location>
</feature>
<keyword evidence="2" id="KW-0472">Membrane</keyword>
<name>A0ABU0CSU0_9BACI</name>
<gene>
    <name evidence="4" type="ORF">J2S00_002277</name>
</gene>
<feature type="transmembrane region" description="Helical" evidence="2">
    <location>
        <begin position="115"/>
        <end position="139"/>
    </location>
</feature>
<accession>A0ABU0CSU0</accession>
<reference evidence="4 5" key="1">
    <citation type="submission" date="2023-07" db="EMBL/GenBank/DDBJ databases">
        <title>Genomic Encyclopedia of Type Strains, Phase IV (KMG-IV): sequencing the most valuable type-strain genomes for metagenomic binning, comparative biology and taxonomic classification.</title>
        <authorList>
            <person name="Goeker M."/>
        </authorList>
    </citation>
    <scope>NUCLEOTIDE SEQUENCE [LARGE SCALE GENOMIC DNA]</scope>
    <source>
        <strain evidence="4 5">DSM 17740</strain>
    </source>
</reference>
<evidence type="ECO:0000313" key="4">
    <source>
        <dbReference type="EMBL" id="MDQ0339489.1"/>
    </source>
</evidence>
<dbReference type="SUPFAM" id="SSF110997">
    <property type="entry name" value="Sporulation related repeat"/>
    <property type="match status" value="1"/>
</dbReference>
<keyword evidence="2" id="KW-1133">Transmembrane helix</keyword>
<dbReference type="Proteomes" id="UP001232445">
    <property type="component" value="Unassembled WGS sequence"/>
</dbReference>
<dbReference type="RefSeq" id="WP_307339543.1">
    <property type="nucleotide sequence ID" value="NZ_JAUSUQ010000008.1"/>
</dbReference>